<name>A0A938WQY4_9BACT</name>
<evidence type="ECO:0000313" key="3">
    <source>
        <dbReference type="Proteomes" id="UP000764045"/>
    </source>
</evidence>
<organism evidence="2 3">
    <name type="scientific">Marseilla massiliensis</name>
    <dbReference type="NCBI Taxonomy" id="1841864"/>
    <lineage>
        <taxon>Bacteria</taxon>
        <taxon>Pseudomonadati</taxon>
        <taxon>Bacteroidota</taxon>
        <taxon>Bacteroidia</taxon>
        <taxon>Bacteroidales</taxon>
        <taxon>Prevotellaceae</taxon>
        <taxon>Marseilla</taxon>
    </lineage>
</organism>
<evidence type="ECO:0000256" key="1">
    <source>
        <dbReference type="SAM" id="SignalP"/>
    </source>
</evidence>
<protein>
    <submittedName>
        <fullName evidence="2">Uncharacterized protein</fullName>
    </submittedName>
</protein>
<feature type="signal peptide" evidence="1">
    <location>
        <begin position="1"/>
        <end position="19"/>
    </location>
</feature>
<feature type="chain" id="PRO_5037841496" evidence="1">
    <location>
        <begin position="20"/>
        <end position="291"/>
    </location>
</feature>
<reference evidence="2 3" key="1">
    <citation type="journal article" date="2021" name="Sci. Rep.">
        <title>The distribution of antibiotic resistance genes in chicken gut microbiota commensals.</title>
        <authorList>
            <person name="Juricova H."/>
            <person name="Matiasovicova J."/>
            <person name="Kubasova T."/>
            <person name="Cejkova D."/>
            <person name="Rychlik I."/>
        </authorList>
    </citation>
    <scope>NUCLEOTIDE SEQUENCE [LARGE SCALE GENOMIC DNA]</scope>
    <source>
        <strain evidence="2 3">An819</strain>
    </source>
</reference>
<sequence length="291" mass="32261">MKSMIMAAIAVLASGHAAAQQIQEVAPGVHSGDSLTMLVDSLQQEMRSLKSSNQELEEDSRNRRIWNDRAKYFNIAYVNQSLTQKDINGTWRSNLGVALTSGRTYYLHKKPILGMIKFGIDWSYFDINFAKYEDKFGFFGGDGYDSSQDGGNYYDPGDYGTSGGDDGTGVETEDMYQAEIGMSIGPSVTVNPVDELKASLYFRVTPTMSMLYAAEEFSTSYGTFFSFGGAVAWKAISLGIEGRWGNVKYDSMFDLSELEDIEDGGDIDLSGDEPSAKWKVGSMRFYISLRF</sequence>
<dbReference type="Proteomes" id="UP000764045">
    <property type="component" value="Unassembled WGS sequence"/>
</dbReference>
<keyword evidence="3" id="KW-1185">Reference proteome</keyword>
<dbReference type="AlphaFoldDB" id="A0A938WQY4"/>
<comment type="caution">
    <text evidence="2">The sequence shown here is derived from an EMBL/GenBank/DDBJ whole genome shotgun (WGS) entry which is preliminary data.</text>
</comment>
<keyword evidence="1" id="KW-0732">Signal</keyword>
<proteinExistence type="predicted"/>
<evidence type="ECO:0000313" key="2">
    <source>
        <dbReference type="EMBL" id="MBM6663080.1"/>
    </source>
</evidence>
<dbReference type="RefSeq" id="WP_205112110.1">
    <property type="nucleotide sequence ID" value="NZ_JACJJL010000044.1"/>
</dbReference>
<accession>A0A938WQY4</accession>
<gene>
    <name evidence="2" type="ORF">H6B30_15245</name>
</gene>
<dbReference type="EMBL" id="JACJJL010000044">
    <property type="protein sequence ID" value="MBM6663080.1"/>
    <property type="molecule type" value="Genomic_DNA"/>
</dbReference>